<dbReference type="Gene3D" id="1.20.1420.20">
    <property type="entry name" value="M75 peptidase, HXXE motif"/>
    <property type="match status" value="1"/>
</dbReference>
<feature type="signal peptide" evidence="3">
    <location>
        <begin position="1"/>
        <end position="23"/>
    </location>
</feature>
<dbReference type="CDD" id="cd14659">
    <property type="entry name" value="Imelysin-like_IPPA"/>
    <property type="match status" value="1"/>
</dbReference>
<dbReference type="RefSeq" id="WP_342679133.1">
    <property type="nucleotide sequence ID" value="NZ_JBCGCU010000012.1"/>
</dbReference>
<keyword evidence="6" id="KW-1185">Reference proteome</keyword>
<dbReference type="InterPro" id="IPR034984">
    <property type="entry name" value="Imelysin-like_IPPA"/>
</dbReference>
<name>A0ABU9MYR2_9GAMM</name>
<dbReference type="Proteomes" id="UP001447008">
    <property type="component" value="Unassembled WGS sequence"/>
</dbReference>
<dbReference type="Pfam" id="PF09375">
    <property type="entry name" value="Peptidase_M75"/>
    <property type="match status" value="1"/>
</dbReference>
<dbReference type="InterPro" id="IPR038352">
    <property type="entry name" value="Imelysin_sf"/>
</dbReference>
<proteinExistence type="predicted"/>
<evidence type="ECO:0000256" key="2">
    <source>
        <dbReference type="ARBA" id="ARBA00022729"/>
    </source>
</evidence>
<dbReference type="EMBL" id="JBCGCU010000012">
    <property type="protein sequence ID" value="MEM0515996.1"/>
    <property type="molecule type" value="Genomic_DNA"/>
</dbReference>
<sequence>MTTANFRVKTLALALTLALVGCGESTSSSQGEGFNNGGDQGVITNPTTFDEAGLVASLVDNVITPAYSLFYTQAQAQRTAIADYCALEQASIESSSEQALAAMSTAQNAWLDTMGAWQQVEVMQMGPLLSNSGELRNRIYSWPAISRCGIDQDVAYHQDGVINLDPNRPYDISTRTATRRGLFALQHVLFNPQYDHHCSIANEALADWNSLTELDRKVARCEYAVTAADDLIVSAEELLNKWQGDNGFAAQLKSAGEPNSQFENAHVALNHISDAMFYLTEMVKDKKLAEPIGILPNSCGTSACAEDVESLDAKSSLANIQANLLAFEALLVGQQQGQEALVGFDNYLDEEQATATKERMLQAISETKAAIAAIDSSLASALIDNEQQVRDVHTKVKAITDELKNDFINELALELPATSAGDND</sequence>
<evidence type="ECO:0000259" key="4">
    <source>
        <dbReference type="Pfam" id="PF09375"/>
    </source>
</evidence>
<reference evidence="5 6" key="1">
    <citation type="submission" date="2024-03" db="EMBL/GenBank/DDBJ databases">
        <title>Pseudoalteromonas qingdaonensis sp. nov., isolated from the intestines of marine benthic organisms.</title>
        <authorList>
            <person name="Lin X."/>
            <person name="Fang S."/>
            <person name="Hu X."/>
        </authorList>
    </citation>
    <scope>NUCLEOTIDE SEQUENCE [LARGE SCALE GENOMIC DNA]</scope>
    <source>
        <strain evidence="5 6">YIC-827</strain>
    </source>
</reference>
<evidence type="ECO:0000313" key="5">
    <source>
        <dbReference type="EMBL" id="MEM0515996.1"/>
    </source>
</evidence>
<accession>A0ABU9MYR2</accession>
<evidence type="ECO:0000313" key="6">
    <source>
        <dbReference type="Proteomes" id="UP001447008"/>
    </source>
</evidence>
<dbReference type="PROSITE" id="PS51257">
    <property type="entry name" value="PROKAR_LIPOPROTEIN"/>
    <property type="match status" value="1"/>
</dbReference>
<gene>
    <name evidence="5" type="ORF">WCN91_11315</name>
</gene>
<comment type="subcellular location">
    <subcellularLocation>
        <location evidence="1">Cell envelope</location>
    </subcellularLocation>
</comment>
<dbReference type="InterPro" id="IPR018976">
    <property type="entry name" value="Imelysin-like"/>
</dbReference>
<comment type="caution">
    <text evidence="5">The sequence shown here is derived from an EMBL/GenBank/DDBJ whole genome shotgun (WGS) entry which is preliminary data.</text>
</comment>
<evidence type="ECO:0000256" key="3">
    <source>
        <dbReference type="SAM" id="SignalP"/>
    </source>
</evidence>
<keyword evidence="2 3" id="KW-0732">Signal</keyword>
<feature type="domain" description="Imelysin-like" evidence="4">
    <location>
        <begin position="63"/>
        <end position="402"/>
    </location>
</feature>
<protein>
    <submittedName>
        <fullName evidence="5">Imelysin family protein</fullName>
    </submittedName>
</protein>
<organism evidence="5 6">
    <name type="scientific">Pseudoalteromonas qingdaonensis</name>
    <dbReference type="NCBI Taxonomy" id="3131913"/>
    <lineage>
        <taxon>Bacteria</taxon>
        <taxon>Pseudomonadati</taxon>
        <taxon>Pseudomonadota</taxon>
        <taxon>Gammaproteobacteria</taxon>
        <taxon>Alteromonadales</taxon>
        <taxon>Pseudoalteromonadaceae</taxon>
        <taxon>Pseudoalteromonas</taxon>
    </lineage>
</organism>
<feature type="chain" id="PRO_5045492938" evidence="3">
    <location>
        <begin position="24"/>
        <end position="424"/>
    </location>
</feature>
<evidence type="ECO:0000256" key="1">
    <source>
        <dbReference type="ARBA" id="ARBA00004196"/>
    </source>
</evidence>